<feature type="binding site" evidence="11">
    <location>
        <position position="143"/>
    </location>
    <ligand>
        <name>S-adenosyl-L-methionine</name>
        <dbReference type="ChEBI" id="CHEBI:59789"/>
    </ligand>
</feature>
<dbReference type="EMBL" id="JAVRJZ010000013">
    <property type="protein sequence ID" value="KAK2714863.1"/>
    <property type="molecule type" value="Genomic_DNA"/>
</dbReference>
<organism evidence="13 14">
    <name type="scientific">Artemia franciscana</name>
    <name type="common">Brine shrimp</name>
    <name type="synonym">Artemia sanfranciscana</name>
    <dbReference type="NCBI Taxonomy" id="6661"/>
    <lineage>
        <taxon>Eukaryota</taxon>
        <taxon>Metazoa</taxon>
        <taxon>Ecdysozoa</taxon>
        <taxon>Arthropoda</taxon>
        <taxon>Crustacea</taxon>
        <taxon>Branchiopoda</taxon>
        <taxon>Anostraca</taxon>
        <taxon>Artemiidae</taxon>
        <taxon>Artemia</taxon>
    </lineage>
</organism>
<gene>
    <name evidence="13" type="ORF">QYM36_009158</name>
</gene>
<evidence type="ECO:0000256" key="4">
    <source>
        <dbReference type="ARBA" id="ARBA00022691"/>
    </source>
</evidence>
<dbReference type="PANTHER" id="PTHR12753">
    <property type="entry name" value="AD-003 - RELATED"/>
    <property type="match status" value="1"/>
</dbReference>
<evidence type="ECO:0000256" key="3">
    <source>
        <dbReference type="ARBA" id="ARBA00022679"/>
    </source>
</evidence>
<protein>
    <recommendedName>
        <fullName evidence="6">Alpha N-terminal protein methyltransferase 1</fullName>
        <ecNumber evidence="5">2.1.1.244</ecNumber>
    </recommendedName>
    <alternativeName>
        <fullName evidence="7">X-Pro-Lys N-terminal protein methyltransferase 1</fullName>
    </alternativeName>
</protein>
<dbReference type="PIRSF" id="PIRSF016958">
    <property type="entry name" value="DUF858_MeTrfase_lik"/>
    <property type="match status" value="1"/>
</dbReference>
<evidence type="ECO:0000256" key="8">
    <source>
        <dbReference type="ARBA" id="ARBA00047306"/>
    </source>
</evidence>
<accession>A0AA88HPJ1</accession>
<comment type="similarity">
    <text evidence="1">Belongs to the methyltransferase superfamily. NTM1 family.</text>
</comment>
<keyword evidence="4 11" id="KW-0949">S-adenosyl-L-methionine</keyword>
<feature type="region of interest" description="Disordered" evidence="12">
    <location>
        <begin position="176"/>
        <end position="197"/>
    </location>
</feature>
<evidence type="ECO:0000256" key="1">
    <source>
        <dbReference type="ARBA" id="ARBA00009059"/>
    </source>
</evidence>
<sequence length="235" mass="26848">MEEGLSENETTDFCCAEKFVLSYEDADKYWSVQEPTINGMLGGFGNLSTIDIQGSEKFLIPLLKKIDAPSRQKAIDCGAGIGRITKHFLTKLFASVDMVEQCSKLTAQAEILLKGNQKVGRIFNKGLQDFEPEKELYDLIWIQWVLIYLTDEDLVSFLKRCKKALKPRGIIVVKENVTSSPDPEPDHEDSSVTRPEETLEDLFSRASLRIIKKQQQHRFPQELFKVQMYALRPDQ</sequence>
<dbReference type="InterPro" id="IPR008576">
    <property type="entry name" value="MeTrfase_NTM1"/>
</dbReference>
<dbReference type="CDD" id="cd02440">
    <property type="entry name" value="AdoMet_MTases"/>
    <property type="match status" value="1"/>
</dbReference>
<evidence type="ECO:0000256" key="7">
    <source>
        <dbReference type="ARBA" id="ARBA00043129"/>
    </source>
</evidence>
<evidence type="ECO:0000313" key="13">
    <source>
        <dbReference type="EMBL" id="KAK2714863.1"/>
    </source>
</evidence>
<dbReference type="Gene3D" id="3.40.50.150">
    <property type="entry name" value="Vaccinia Virus protein VP39"/>
    <property type="match status" value="1"/>
</dbReference>
<keyword evidence="3" id="KW-0808">Transferase</keyword>
<evidence type="ECO:0000313" key="14">
    <source>
        <dbReference type="Proteomes" id="UP001187531"/>
    </source>
</evidence>
<evidence type="ECO:0000256" key="10">
    <source>
        <dbReference type="ARBA" id="ARBA00048167"/>
    </source>
</evidence>
<comment type="catalytic activity">
    <reaction evidence="9">
        <text>N-terminal L-prolyl-L-prolyl-L-lysyl-[protein] + 2 S-adenosyl-L-methionine = N-terminal N,N-dimethyl-L-prolyl-L-prolyl-L-lysyl-[protein] + 2 S-adenosyl-L-homocysteine + 2 H(+)</text>
        <dbReference type="Rhea" id="RHEA:54736"/>
        <dbReference type="Rhea" id="RHEA-COMP:13787"/>
        <dbReference type="Rhea" id="RHEA-COMP:13974"/>
        <dbReference type="ChEBI" id="CHEBI:15378"/>
        <dbReference type="ChEBI" id="CHEBI:57856"/>
        <dbReference type="ChEBI" id="CHEBI:59789"/>
        <dbReference type="ChEBI" id="CHEBI:138059"/>
        <dbReference type="ChEBI" id="CHEBI:138318"/>
        <dbReference type="EC" id="2.1.1.244"/>
    </reaction>
</comment>
<dbReference type="GO" id="GO:0071885">
    <property type="term" value="F:N-terminal protein N-methyltransferase activity"/>
    <property type="evidence" value="ECO:0007669"/>
    <property type="project" value="UniProtKB-EC"/>
</dbReference>
<dbReference type="InterPro" id="IPR029063">
    <property type="entry name" value="SAM-dependent_MTases_sf"/>
</dbReference>
<evidence type="ECO:0000256" key="9">
    <source>
        <dbReference type="ARBA" id="ARBA00047885"/>
    </source>
</evidence>
<dbReference type="SUPFAM" id="SSF53335">
    <property type="entry name" value="S-adenosyl-L-methionine-dependent methyltransferases"/>
    <property type="match status" value="1"/>
</dbReference>
<comment type="catalytic activity">
    <reaction evidence="10">
        <text>N-terminal L-alanyl-L-prolyl-L-lysyl-[protein] + 3 S-adenosyl-L-methionine = N-terminal N,N,N-trimethyl-L-alanyl-L-prolyl-L-lysyl-[protein] + 3 S-adenosyl-L-homocysteine + 3 H(+)</text>
        <dbReference type="Rhea" id="RHEA:54712"/>
        <dbReference type="Rhea" id="RHEA-COMP:13785"/>
        <dbReference type="Rhea" id="RHEA-COMP:13971"/>
        <dbReference type="ChEBI" id="CHEBI:15378"/>
        <dbReference type="ChEBI" id="CHEBI:57856"/>
        <dbReference type="ChEBI" id="CHEBI:59789"/>
        <dbReference type="ChEBI" id="CHEBI:138057"/>
        <dbReference type="ChEBI" id="CHEBI:138315"/>
        <dbReference type="EC" id="2.1.1.244"/>
    </reaction>
</comment>
<feature type="binding site" evidence="11">
    <location>
        <position position="78"/>
    </location>
    <ligand>
        <name>S-adenosyl-L-methionine</name>
        <dbReference type="ChEBI" id="CHEBI:59789"/>
    </ligand>
</feature>
<dbReference type="GO" id="GO:0005737">
    <property type="term" value="C:cytoplasm"/>
    <property type="evidence" value="ECO:0007669"/>
    <property type="project" value="TreeGrafter"/>
</dbReference>
<feature type="binding site" evidence="11">
    <location>
        <position position="83"/>
    </location>
    <ligand>
        <name>S-adenosyl-L-methionine</name>
        <dbReference type="ChEBI" id="CHEBI:59789"/>
    </ligand>
</feature>
<evidence type="ECO:0000256" key="6">
    <source>
        <dbReference type="ARBA" id="ARBA00039449"/>
    </source>
</evidence>
<feature type="binding site" evidence="11">
    <location>
        <begin position="127"/>
        <end position="128"/>
    </location>
    <ligand>
        <name>S-adenosyl-L-methionine</name>
        <dbReference type="ChEBI" id="CHEBI:59789"/>
    </ligand>
</feature>
<reference evidence="13" key="1">
    <citation type="submission" date="2023-07" db="EMBL/GenBank/DDBJ databases">
        <title>Chromosome-level genome assembly of Artemia franciscana.</title>
        <authorList>
            <person name="Jo E."/>
        </authorList>
    </citation>
    <scope>NUCLEOTIDE SEQUENCE</scope>
    <source>
        <tissue evidence="13">Whole body</tissue>
    </source>
</reference>
<dbReference type="FunFam" id="3.40.50.150:FF:000025">
    <property type="entry name" value="N-terminal Xaa-Pro-Lys N-methyltransferase 1"/>
    <property type="match status" value="1"/>
</dbReference>
<comment type="caution">
    <text evidence="13">The sequence shown here is derived from an EMBL/GenBank/DDBJ whole genome shotgun (WGS) entry which is preliminary data.</text>
</comment>
<dbReference type="GO" id="GO:0032259">
    <property type="term" value="P:methylation"/>
    <property type="evidence" value="ECO:0007669"/>
    <property type="project" value="UniProtKB-KW"/>
</dbReference>
<keyword evidence="2" id="KW-0489">Methyltransferase</keyword>
<proteinExistence type="inferred from homology"/>
<dbReference type="Proteomes" id="UP001187531">
    <property type="component" value="Unassembled WGS sequence"/>
</dbReference>
<dbReference type="PANTHER" id="PTHR12753:SF0">
    <property type="entry name" value="ALPHA N-TERMINAL PROTEIN METHYLTRANSFERASE 1"/>
    <property type="match status" value="1"/>
</dbReference>
<feature type="compositionally biased region" description="Basic and acidic residues" evidence="12">
    <location>
        <begin position="188"/>
        <end position="197"/>
    </location>
</feature>
<evidence type="ECO:0000256" key="11">
    <source>
        <dbReference type="PIRSR" id="PIRSR016958-1"/>
    </source>
</evidence>
<dbReference type="EC" id="2.1.1.244" evidence="5"/>
<name>A0AA88HPJ1_ARTSF</name>
<keyword evidence="14" id="KW-1185">Reference proteome</keyword>
<dbReference type="AlphaFoldDB" id="A0AA88HPJ1"/>
<comment type="catalytic activity">
    <reaction evidence="8">
        <text>N-terminal L-seryl-L-prolyl-L-lysyl-[protein] + 3 S-adenosyl-L-methionine = N-terminal N,N,N-trimethyl-L-seryl-L-prolyl-L-lysyl-[protein] + 3 S-adenosyl-L-homocysteine + 3 H(+)</text>
        <dbReference type="Rhea" id="RHEA:54724"/>
        <dbReference type="Rhea" id="RHEA-COMP:13789"/>
        <dbReference type="Rhea" id="RHEA-COMP:13973"/>
        <dbReference type="ChEBI" id="CHEBI:15378"/>
        <dbReference type="ChEBI" id="CHEBI:57856"/>
        <dbReference type="ChEBI" id="CHEBI:59789"/>
        <dbReference type="ChEBI" id="CHEBI:138061"/>
        <dbReference type="ChEBI" id="CHEBI:138317"/>
        <dbReference type="EC" id="2.1.1.244"/>
    </reaction>
</comment>
<dbReference type="Pfam" id="PF05891">
    <property type="entry name" value="Methyltransf_PK"/>
    <property type="match status" value="1"/>
</dbReference>
<evidence type="ECO:0000256" key="5">
    <source>
        <dbReference type="ARBA" id="ARBA00039112"/>
    </source>
</evidence>
<evidence type="ECO:0000256" key="12">
    <source>
        <dbReference type="SAM" id="MobiDB-lite"/>
    </source>
</evidence>
<evidence type="ECO:0000256" key="2">
    <source>
        <dbReference type="ARBA" id="ARBA00022603"/>
    </source>
</evidence>